<dbReference type="GO" id="GO:0004368">
    <property type="term" value="F:glycerol-3-phosphate dehydrogenase (quinone) activity"/>
    <property type="evidence" value="ECO:0007669"/>
    <property type="project" value="UniProtKB-EC"/>
</dbReference>
<keyword evidence="7" id="KW-1185">Reference proteome</keyword>
<evidence type="ECO:0000256" key="1">
    <source>
        <dbReference type="ARBA" id="ARBA00013029"/>
    </source>
</evidence>
<feature type="domain" description="Alpha-glycerophosphate oxidase C-terminal" evidence="5">
    <location>
        <begin position="11"/>
        <end position="78"/>
    </location>
</feature>
<evidence type="ECO:0000256" key="3">
    <source>
        <dbReference type="ARBA" id="ARBA00022827"/>
    </source>
</evidence>
<keyword evidence="2" id="KW-0285">Flavoprotein</keyword>
<dbReference type="GeneTree" id="ENSGT00390000001718"/>
<evidence type="ECO:0000259" key="5">
    <source>
        <dbReference type="Pfam" id="PF16901"/>
    </source>
</evidence>
<reference evidence="7" key="1">
    <citation type="submission" date="2018-06" db="EMBL/GenBank/DDBJ databases">
        <title>Genome assembly of Danube salmon.</title>
        <authorList>
            <person name="Macqueen D.J."/>
            <person name="Gundappa M.K."/>
        </authorList>
    </citation>
    <scope>NUCLEOTIDE SEQUENCE [LARGE SCALE GENOMIC DNA]</scope>
</reference>
<dbReference type="Proteomes" id="UP000314982">
    <property type="component" value="Unassembled WGS sequence"/>
</dbReference>
<evidence type="ECO:0000256" key="2">
    <source>
        <dbReference type="ARBA" id="ARBA00022630"/>
    </source>
</evidence>
<dbReference type="AlphaFoldDB" id="A0A4W5L1H7"/>
<protein>
    <recommendedName>
        <fullName evidence="1">glycerol-3-phosphate dehydrogenase</fullName>
        <ecNumber evidence="1">1.1.5.3</ecNumber>
    </recommendedName>
</protein>
<organism evidence="6 7">
    <name type="scientific">Hucho hucho</name>
    <name type="common">huchen</name>
    <dbReference type="NCBI Taxonomy" id="62062"/>
    <lineage>
        <taxon>Eukaryota</taxon>
        <taxon>Metazoa</taxon>
        <taxon>Chordata</taxon>
        <taxon>Craniata</taxon>
        <taxon>Vertebrata</taxon>
        <taxon>Euteleostomi</taxon>
        <taxon>Actinopterygii</taxon>
        <taxon>Neopterygii</taxon>
        <taxon>Teleostei</taxon>
        <taxon>Protacanthopterygii</taxon>
        <taxon>Salmoniformes</taxon>
        <taxon>Salmonidae</taxon>
        <taxon>Salmoninae</taxon>
        <taxon>Hucho</taxon>
    </lineage>
</organism>
<dbReference type="GO" id="GO:0006072">
    <property type="term" value="P:glycerol-3-phosphate metabolic process"/>
    <property type="evidence" value="ECO:0007669"/>
    <property type="project" value="InterPro"/>
</dbReference>
<reference evidence="6" key="3">
    <citation type="submission" date="2025-09" db="UniProtKB">
        <authorList>
            <consortium name="Ensembl"/>
        </authorList>
    </citation>
    <scope>IDENTIFICATION</scope>
</reference>
<evidence type="ECO:0000256" key="4">
    <source>
        <dbReference type="ARBA" id="ARBA00023002"/>
    </source>
</evidence>
<dbReference type="Pfam" id="PF16901">
    <property type="entry name" value="DAO_C"/>
    <property type="match status" value="1"/>
</dbReference>
<dbReference type="InterPro" id="IPR038299">
    <property type="entry name" value="DAO_C_sf"/>
</dbReference>
<dbReference type="EC" id="1.1.5.3" evidence="1"/>
<keyword evidence="3" id="KW-0274">FAD</keyword>
<name>A0A4W5L1H7_9TELE</name>
<keyword evidence="4" id="KW-0560">Oxidoreductase</keyword>
<dbReference type="GO" id="GO:0005739">
    <property type="term" value="C:mitochondrion"/>
    <property type="evidence" value="ECO:0007669"/>
    <property type="project" value="TreeGrafter"/>
</dbReference>
<dbReference type="STRING" id="62062.ENSHHUP00000017949"/>
<proteinExistence type="predicted"/>
<dbReference type="PANTHER" id="PTHR11985">
    <property type="entry name" value="GLYCEROL-3-PHOSPHATE DEHYDROGENASE"/>
    <property type="match status" value="1"/>
</dbReference>
<sequence length="91" mass="10494">MARVTGKRWPIVGNRLVSEFPYIESEVRYAVKEYACTAIDVIARRTRLGFLNVQAADEALPRIVDIMGKMLDWSDAKRTVRHKLLFLSTRL</sequence>
<dbReference type="PANTHER" id="PTHR11985:SF15">
    <property type="entry name" value="GLYCEROL-3-PHOSPHATE DEHYDROGENASE, MITOCHONDRIAL"/>
    <property type="match status" value="1"/>
</dbReference>
<evidence type="ECO:0000313" key="7">
    <source>
        <dbReference type="Proteomes" id="UP000314982"/>
    </source>
</evidence>
<reference evidence="6" key="2">
    <citation type="submission" date="2025-08" db="UniProtKB">
        <authorList>
            <consortium name="Ensembl"/>
        </authorList>
    </citation>
    <scope>IDENTIFICATION</scope>
</reference>
<evidence type="ECO:0000313" key="6">
    <source>
        <dbReference type="Ensembl" id="ENSHHUP00000017949.1"/>
    </source>
</evidence>
<dbReference type="InterPro" id="IPR031656">
    <property type="entry name" value="DAO_C"/>
</dbReference>
<dbReference type="InterPro" id="IPR000447">
    <property type="entry name" value="G3P_DH_FAD-dep"/>
</dbReference>
<dbReference type="Ensembl" id="ENSHHUT00000018601.1">
    <property type="protein sequence ID" value="ENSHHUP00000017949.1"/>
    <property type="gene ID" value="ENSHHUG00000011201.1"/>
</dbReference>
<accession>A0A4W5L1H7</accession>
<dbReference type="Gene3D" id="1.10.8.870">
    <property type="entry name" value="Alpha-glycerophosphate oxidase, cap domain"/>
    <property type="match status" value="1"/>
</dbReference>